<evidence type="ECO:0000256" key="1">
    <source>
        <dbReference type="ARBA" id="ARBA00004239"/>
    </source>
</evidence>
<evidence type="ECO:0000256" key="5">
    <source>
        <dbReference type="ARBA" id="ARBA00022729"/>
    </source>
</evidence>
<evidence type="ECO:0000256" key="7">
    <source>
        <dbReference type="ARBA" id="ARBA00051589"/>
    </source>
</evidence>
<keyword evidence="6 9" id="KW-0378">Hydrolase</keyword>
<keyword evidence="4" id="KW-0964">Secreted</keyword>
<keyword evidence="12" id="KW-1185">Reference proteome</keyword>
<feature type="active site" evidence="9">
    <location>
        <position position="258"/>
    </location>
</feature>
<evidence type="ECO:0000256" key="10">
    <source>
        <dbReference type="SAM" id="SignalP"/>
    </source>
</evidence>
<comment type="catalytic activity">
    <reaction evidence="7 9">
        <text>(6S)-5,6,7,8-tetrahydrofolyl-(gamma-L-Glu)(n) + (n-1) H2O = (6S)-5,6,7,8-tetrahydrofolate + (n-1) L-glutamate</text>
        <dbReference type="Rhea" id="RHEA:56784"/>
        <dbReference type="Rhea" id="RHEA-COMP:14738"/>
        <dbReference type="ChEBI" id="CHEBI:15377"/>
        <dbReference type="ChEBI" id="CHEBI:29985"/>
        <dbReference type="ChEBI" id="CHEBI:57453"/>
        <dbReference type="ChEBI" id="CHEBI:141005"/>
        <dbReference type="EC" id="3.4.19.9"/>
    </reaction>
</comment>
<feature type="active site" description="Proton donor" evidence="8">
    <location>
        <position position="258"/>
    </location>
</feature>
<dbReference type="Proteomes" id="UP001497457">
    <property type="component" value="Chromosome 10rd"/>
</dbReference>
<dbReference type="InterPro" id="IPR029062">
    <property type="entry name" value="Class_I_gatase-like"/>
</dbReference>
<protein>
    <recommendedName>
        <fullName evidence="3 9">folate gamma-glutamyl hydrolase</fullName>
        <ecNumber evidence="3 9">3.4.19.9</ecNumber>
    </recommendedName>
</protein>
<comment type="similarity">
    <text evidence="2">Belongs to the peptidase C26 family.</text>
</comment>
<proteinExistence type="inferred from homology"/>
<dbReference type="PANTHER" id="PTHR11315:SF0">
    <property type="entry name" value="FOLATE GAMMA-GLUTAMYL HYDROLASE"/>
    <property type="match status" value="1"/>
</dbReference>
<dbReference type="EMBL" id="OZ075120">
    <property type="protein sequence ID" value="CAL4894443.1"/>
    <property type="molecule type" value="Genomic_DNA"/>
</dbReference>
<dbReference type="FunFam" id="3.40.50.880:FF:000024">
    <property type="entry name" value="Folate gamma-glutamyl hydrolase"/>
    <property type="match status" value="1"/>
</dbReference>
<evidence type="ECO:0000313" key="11">
    <source>
        <dbReference type="EMBL" id="CAL4894443.1"/>
    </source>
</evidence>
<dbReference type="PROSITE" id="PS51273">
    <property type="entry name" value="GATASE_TYPE_1"/>
    <property type="match status" value="1"/>
</dbReference>
<feature type="active site" description="Nucleophile" evidence="8 9">
    <location>
        <position position="145"/>
    </location>
</feature>
<evidence type="ECO:0000256" key="2">
    <source>
        <dbReference type="ARBA" id="ARBA00011083"/>
    </source>
</evidence>
<name>A0ABC8VP37_9POAL</name>
<evidence type="ECO:0000256" key="9">
    <source>
        <dbReference type="PROSITE-ProRule" id="PRU00607"/>
    </source>
</evidence>
<dbReference type="GO" id="GO:0005576">
    <property type="term" value="C:extracellular region"/>
    <property type="evidence" value="ECO:0007669"/>
    <property type="project" value="UniProtKB-SubCell"/>
</dbReference>
<comment type="subcellular location">
    <subcellularLocation>
        <location evidence="1">Secreted</location>
        <location evidence="1">Extracellular space</location>
    </subcellularLocation>
</comment>
<evidence type="ECO:0000313" key="12">
    <source>
        <dbReference type="Proteomes" id="UP001497457"/>
    </source>
</evidence>
<evidence type="ECO:0000256" key="6">
    <source>
        <dbReference type="ARBA" id="ARBA00022801"/>
    </source>
</evidence>
<dbReference type="EC" id="3.4.19.9" evidence="3 9"/>
<keyword evidence="5 10" id="KW-0732">Signal</keyword>
<dbReference type="InterPro" id="IPR011697">
    <property type="entry name" value="Peptidase_C26"/>
</dbReference>
<dbReference type="Gene3D" id="3.40.50.880">
    <property type="match status" value="1"/>
</dbReference>
<dbReference type="PROSITE" id="PS51275">
    <property type="entry name" value="PEPTIDASE_C26_GGH"/>
    <property type="match status" value="1"/>
</dbReference>
<dbReference type="Pfam" id="PF07722">
    <property type="entry name" value="Peptidase_C26"/>
    <property type="match status" value="1"/>
</dbReference>
<evidence type="ECO:0000256" key="4">
    <source>
        <dbReference type="ARBA" id="ARBA00022525"/>
    </source>
</evidence>
<gene>
    <name evidence="11" type="ORF">URODEC1_LOCUS5414</name>
</gene>
<reference evidence="12" key="1">
    <citation type="submission" date="2024-06" db="EMBL/GenBank/DDBJ databases">
        <authorList>
            <person name="Ryan C."/>
        </authorList>
    </citation>
    <scope>NUCLEOTIDE SEQUENCE [LARGE SCALE GENOMIC DNA]</scope>
</reference>
<organism evidence="11 12">
    <name type="scientific">Urochloa decumbens</name>
    <dbReference type="NCBI Taxonomy" id="240449"/>
    <lineage>
        <taxon>Eukaryota</taxon>
        <taxon>Viridiplantae</taxon>
        <taxon>Streptophyta</taxon>
        <taxon>Embryophyta</taxon>
        <taxon>Tracheophyta</taxon>
        <taxon>Spermatophyta</taxon>
        <taxon>Magnoliopsida</taxon>
        <taxon>Liliopsida</taxon>
        <taxon>Poales</taxon>
        <taxon>Poaceae</taxon>
        <taxon>PACMAD clade</taxon>
        <taxon>Panicoideae</taxon>
        <taxon>Panicodae</taxon>
        <taxon>Paniceae</taxon>
        <taxon>Melinidinae</taxon>
        <taxon>Urochloa</taxon>
    </lineage>
</organism>
<dbReference type="GO" id="GO:0034722">
    <property type="term" value="F:gamma-glutamyl-peptidase activity"/>
    <property type="evidence" value="ECO:0007669"/>
    <property type="project" value="UniProtKB-UniRule"/>
</dbReference>
<feature type="chain" id="PRO_5044873086" description="folate gamma-glutamyl hydrolase" evidence="10">
    <location>
        <begin position="27"/>
        <end position="344"/>
    </location>
</feature>
<reference evidence="11 12" key="2">
    <citation type="submission" date="2024-10" db="EMBL/GenBank/DDBJ databases">
        <authorList>
            <person name="Ryan C."/>
        </authorList>
    </citation>
    <scope>NUCLEOTIDE SEQUENCE [LARGE SCALE GENOMIC DNA]</scope>
</reference>
<dbReference type="PANTHER" id="PTHR11315">
    <property type="entry name" value="PROTEASE FAMILY C26 GAMMA-GLUTAMYL HYDROLASE"/>
    <property type="match status" value="1"/>
</dbReference>
<dbReference type="SUPFAM" id="SSF52317">
    <property type="entry name" value="Class I glutamine amidotransferase-like"/>
    <property type="match status" value="1"/>
</dbReference>
<accession>A0ABC8VP37</accession>
<feature type="signal peptide" evidence="10">
    <location>
        <begin position="1"/>
        <end position="26"/>
    </location>
</feature>
<evidence type="ECO:0000256" key="8">
    <source>
        <dbReference type="PIRSR" id="PIRSR615527-1"/>
    </source>
</evidence>
<dbReference type="AlphaFoldDB" id="A0ABC8VP37"/>
<dbReference type="InterPro" id="IPR015527">
    <property type="entry name" value="Pept_C26_g-glut_hydrolase"/>
</dbReference>
<evidence type="ECO:0000256" key="3">
    <source>
        <dbReference type="ARBA" id="ARBA00012886"/>
    </source>
</evidence>
<sequence length="344" mass="38809">MAGSPRMFLVALILVVLAAIMAPSSATRGLIRLPLDDDHMCGDRPVIGILTHPGSGTKKHVEGATSHIGASYVKLVESAGARVIPLLYDDPREDFYQNLKLVNGVIFTGGSETDPGQYSDRIFDTLQYVMDRKEDGDPIPLLAICLGFQIVSTIVAQDKYILTKFDATNQPSTLQFPVHSLIKGSVFDSFEQEFIDKLKKNPLAMQNHQYGISPDKWERKKQLTKFFNVLTTSVDREDKEYVSTVQAKDYPIIGTQWHPEKVFEWGQAVSLEHDKAPHSEDAVRLSEHFAKYFISQARKSANRTSDCKDREDKVRPKLVDNYLSKFGQSNYFDKVYIFPNLQEA</sequence>